<dbReference type="Proteomes" id="UP000777265">
    <property type="component" value="Unassembled WGS sequence"/>
</dbReference>
<evidence type="ECO:0000256" key="1">
    <source>
        <dbReference type="ARBA" id="ARBA00004383"/>
    </source>
</evidence>
<feature type="compositionally biased region" description="Basic and acidic residues" evidence="10">
    <location>
        <begin position="105"/>
        <end position="123"/>
    </location>
</feature>
<keyword evidence="8 11" id="KW-1133">Transmembrane helix</keyword>
<feature type="domain" description="TonB C-terminal" evidence="12">
    <location>
        <begin position="160"/>
        <end position="256"/>
    </location>
</feature>
<dbReference type="InterPro" id="IPR006260">
    <property type="entry name" value="TonB/TolA_C"/>
</dbReference>
<comment type="similarity">
    <text evidence="2">Belongs to the TonB family.</text>
</comment>
<evidence type="ECO:0000256" key="11">
    <source>
        <dbReference type="SAM" id="Phobius"/>
    </source>
</evidence>
<keyword evidence="9 11" id="KW-0472">Membrane</keyword>
<evidence type="ECO:0000256" key="7">
    <source>
        <dbReference type="ARBA" id="ARBA00022927"/>
    </source>
</evidence>
<protein>
    <submittedName>
        <fullName evidence="13">TonB family protein</fullName>
    </submittedName>
</protein>
<reference evidence="13" key="2">
    <citation type="submission" date="2020-01" db="EMBL/GenBank/DDBJ databases">
        <authorList>
            <person name="Campanaro S."/>
        </authorList>
    </citation>
    <scope>NUCLEOTIDE SEQUENCE</scope>
    <source>
        <strain evidence="13">AS06rmzACSIP_7</strain>
    </source>
</reference>
<keyword evidence="6 11" id="KW-0812">Transmembrane</keyword>
<keyword evidence="4" id="KW-1003">Cell membrane</keyword>
<dbReference type="GO" id="GO:0005886">
    <property type="term" value="C:plasma membrane"/>
    <property type="evidence" value="ECO:0007669"/>
    <property type="project" value="UniProtKB-SubCell"/>
</dbReference>
<proteinExistence type="inferred from homology"/>
<dbReference type="NCBIfam" id="TIGR01352">
    <property type="entry name" value="tonB_Cterm"/>
    <property type="match status" value="1"/>
</dbReference>
<name>A0A971M7F3_9BACT</name>
<dbReference type="InterPro" id="IPR037682">
    <property type="entry name" value="TonB_C"/>
</dbReference>
<evidence type="ECO:0000256" key="3">
    <source>
        <dbReference type="ARBA" id="ARBA00022448"/>
    </source>
</evidence>
<evidence type="ECO:0000256" key="10">
    <source>
        <dbReference type="SAM" id="MobiDB-lite"/>
    </source>
</evidence>
<keyword evidence="3" id="KW-0813">Transport</keyword>
<comment type="caution">
    <text evidence="13">The sequence shown here is derived from an EMBL/GenBank/DDBJ whole genome shotgun (WGS) entry which is preliminary data.</text>
</comment>
<dbReference type="PROSITE" id="PS52015">
    <property type="entry name" value="TONB_CTD"/>
    <property type="match status" value="1"/>
</dbReference>
<keyword evidence="5" id="KW-0997">Cell inner membrane</keyword>
<gene>
    <name evidence="13" type="ORF">GXY80_14180</name>
</gene>
<dbReference type="Gene3D" id="3.30.1150.10">
    <property type="match status" value="1"/>
</dbReference>
<dbReference type="EMBL" id="JAAYEE010000273">
    <property type="protein sequence ID" value="NLW36606.1"/>
    <property type="molecule type" value="Genomic_DNA"/>
</dbReference>
<dbReference type="GO" id="GO:0015031">
    <property type="term" value="P:protein transport"/>
    <property type="evidence" value="ECO:0007669"/>
    <property type="project" value="UniProtKB-KW"/>
</dbReference>
<organism evidence="13 14">
    <name type="scientific">Syntrophorhabdus aromaticivorans</name>
    <dbReference type="NCBI Taxonomy" id="328301"/>
    <lineage>
        <taxon>Bacteria</taxon>
        <taxon>Pseudomonadati</taxon>
        <taxon>Thermodesulfobacteriota</taxon>
        <taxon>Syntrophorhabdia</taxon>
        <taxon>Syntrophorhabdales</taxon>
        <taxon>Syntrophorhabdaceae</taxon>
        <taxon>Syntrophorhabdus</taxon>
    </lineage>
</organism>
<dbReference type="GO" id="GO:0055085">
    <property type="term" value="P:transmembrane transport"/>
    <property type="evidence" value="ECO:0007669"/>
    <property type="project" value="InterPro"/>
</dbReference>
<reference evidence="13" key="1">
    <citation type="journal article" date="2020" name="Biotechnol. Biofuels">
        <title>New insights from the biogas microbiome by comprehensive genome-resolved metagenomics of nearly 1600 species originating from multiple anaerobic digesters.</title>
        <authorList>
            <person name="Campanaro S."/>
            <person name="Treu L."/>
            <person name="Rodriguez-R L.M."/>
            <person name="Kovalovszki A."/>
            <person name="Ziels R.M."/>
            <person name="Maus I."/>
            <person name="Zhu X."/>
            <person name="Kougias P.G."/>
            <person name="Basile A."/>
            <person name="Luo G."/>
            <person name="Schluter A."/>
            <person name="Konstantinidis K.T."/>
            <person name="Angelidaki I."/>
        </authorList>
    </citation>
    <scope>NUCLEOTIDE SEQUENCE</scope>
    <source>
        <strain evidence="13">AS06rmzACSIP_7</strain>
    </source>
</reference>
<evidence type="ECO:0000256" key="8">
    <source>
        <dbReference type="ARBA" id="ARBA00022989"/>
    </source>
</evidence>
<evidence type="ECO:0000256" key="6">
    <source>
        <dbReference type="ARBA" id="ARBA00022692"/>
    </source>
</evidence>
<evidence type="ECO:0000256" key="2">
    <source>
        <dbReference type="ARBA" id="ARBA00006555"/>
    </source>
</evidence>
<evidence type="ECO:0000256" key="9">
    <source>
        <dbReference type="ARBA" id="ARBA00023136"/>
    </source>
</evidence>
<evidence type="ECO:0000256" key="5">
    <source>
        <dbReference type="ARBA" id="ARBA00022519"/>
    </source>
</evidence>
<sequence length="256" mass="28536">MVLYNYEKFSFYHWLTVSLVLHVSIITLPLMLTSVHIQDRHRDNKLAIELFGIIADRQQEERRGGTGVVPRKATQQNVARQQVKKAVPKRSPDTHKAVAADTPVYEEKADDKPQSTDKARERTGASTTSLPAASGSPGDGVQQRQLTIGYEGGHESTLKQYLTKVAKKIQTHISYPKEMKTKGVEGVSWIAFVIMQSGEIREGSLEVYKSSGYAAFDSSAMESVRKSTPFEKPSEELPVNVAISFDVEIARPRSMR</sequence>
<dbReference type="AlphaFoldDB" id="A0A971M7F3"/>
<evidence type="ECO:0000313" key="14">
    <source>
        <dbReference type="Proteomes" id="UP000777265"/>
    </source>
</evidence>
<dbReference type="Pfam" id="PF03544">
    <property type="entry name" value="TonB_C"/>
    <property type="match status" value="1"/>
</dbReference>
<dbReference type="PANTHER" id="PTHR33446">
    <property type="entry name" value="PROTEIN TONB-RELATED"/>
    <property type="match status" value="1"/>
</dbReference>
<feature type="region of interest" description="Disordered" evidence="10">
    <location>
        <begin position="61"/>
        <end position="143"/>
    </location>
</feature>
<accession>A0A971M7F3</accession>
<dbReference type="SUPFAM" id="SSF74653">
    <property type="entry name" value="TolA/TonB C-terminal domain"/>
    <property type="match status" value="1"/>
</dbReference>
<evidence type="ECO:0000256" key="4">
    <source>
        <dbReference type="ARBA" id="ARBA00022475"/>
    </source>
</evidence>
<evidence type="ECO:0000313" key="13">
    <source>
        <dbReference type="EMBL" id="NLW36606.1"/>
    </source>
</evidence>
<keyword evidence="7" id="KW-0653">Protein transport</keyword>
<feature type="transmembrane region" description="Helical" evidence="11">
    <location>
        <begin position="12"/>
        <end position="32"/>
    </location>
</feature>
<dbReference type="InterPro" id="IPR051045">
    <property type="entry name" value="TonB-dependent_transducer"/>
</dbReference>
<evidence type="ECO:0000259" key="12">
    <source>
        <dbReference type="PROSITE" id="PS52015"/>
    </source>
</evidence>
<comment type="subcellular location">
    <subcellularLocation>
        <location evidence="1">Cell inner membrane</location>
        <topology evidence="1">Single-pass membrane protein</topology>
        <orientation evidence="1">Periplasmic side</orientation>
    </subcellularLocation>
</comment>